<dbReference type="FunFam" id="3.40.1370.10:FF:000005">
    <property type="entry name" value="39S ribosomal protein L4, mitochondrial"/>
    <property type="match status" value="1"/>
</dbReference>
<dbReference type="EMBL" id="OV696689">
    <property type="protein sequence ID" value="CAH1263887.1"/>
    <property type="molecule type" value="Genomic_DNA"/>
</dbReference>
<keyword evidence="8" id="KW-0863">Zinc-finger</keyword>
<feature type="compositionally biased region" description="Polar residues" evidence="9">
    <location>
        <begin position="12"/>
        <end position="26"/>
    </location>
</feature>
<dbReference type="Proteomes" id="UP000838412">
    <property type="component" value="Chromosome 4"/>
</dbReference>
<accession>A0A8J9ZW05</accession>
<keyword evidence="8" id="KW-0862">Zinc</keyword>
<evidence type="ECO:0000259" key="10">
    <source>
        <dbReference type="PROSITE" id="PS50966"/>
    </source>
</evidence>
<evidence type="ECO:0000256" key="3">
    <source>
        <dbReference type="ARBA" id="ARBA00022980"/>
    </source>
</evidence>
<feature type="region of interest" description="Disordered" evidence="9">
    <location>
        <begin position="412"/>
        <end position="439"/>
    </location>
</feature>
<dbReference type="PROSITE" id="PS50966">
    <property type="entry name" value="ZF_SWIM"/>
    <property type="match status" value="1"/>
</dbReference>
<evidence type="ECO:0000256" key="7">
    <source>
        <dbReference type="ARBA" id="ARBA00082711"/>
    </source>
</evidence>
<dbReference type="OrthoDB" id="275876at2759"/>
<comment type="subcellular location">
    <subcellularLocation>
        <location evidence="1">Mitochondrion</location>
    </subcellularLocation>
</comment>
<dbReference type="GO" id="GO:0003735">
    <property type="term" value="F:structural constituent of ribosome"/>
    <property type="evidence" value="ECO:0007669"/>
    <property type="project" value="InterPro"/>
</dbReference>
<dbReference type="PANTHER" id="PTHR47526:SF3">
    <property type="entry name" value="PHD-TYPE DOMAIN-CONTAINING PROTEIN"/>
    <property type="match status" value="1"/>
</dbReference>
<keyword evidence="3" id="KW-0689">Ribosomal protein</keyword>
<keyword evidence="5" id="KW-0687">Ribonucleoprotein</keyword>
<evidence type="ECO:0000313" key="12">
    <source>
        <dbReference type="Proteomes" id="UP000838412"/>
    </source>
</evidence>
<dbReference type="InterPro" id="IPR007527">
    <property type="entry name" value="Znf_SWIM"/>
</dbReference>
<proteinExistence type="inferred from homology"/>
<evidence type="ECO:0000256" key="5">
    <source>
        <dbReference type="ARBA" id="ARBA00023274"/>
    </source>
</evidence>
<organism evidence="11 12">
    <name type="scientific">Branchiostoma lanceolatum</name>
    <name type="common">Common lancelet</name>
    <name type="synonym">Amphioxus lanceolatum</name>
    <dbReference type="NCBI Taxonomy" id="7740"/>
    <lineage>
        <taxon>Eukaryota</taxon>
        <taxon>Metazoa</taxon>
        <taxon>Chordata</taxon>
        <taxon>Cephalochordata</taxon>
        <taxon>Leptocardii</taxon>
        <taxon>Amphioxiformes</taxon>
        <taxon>Branchiostomatidae</taxon>
        <taxon>Branchiostoma</taxon>
    </lineage>
</organism>
<sequence>MSSGPVHLDAPTFQSQQHTDQSAVLSSPDSPVLRLVDKSMLPRSRFSRLVYSWLETLGDIQDEKLGMVELHPDVFATHPRMDILHRCVRWQKFYRKINYDFARTRAEMRGGGRKPWPQKGSGRARHGSIRSPLWHLGGKTHGPRGPFSYYQYLSLKERALGLKVALTVKHNQGDLHIVDTLEIPTADPEYLEDLTRYRNWGKSVLLVDVNVPVLSEYALSLESHVKRRYIEKIAIIDIDPVTVPCHQFVRQCLPPVEQSDLFSYLVLQTSHYTNEQFKNYKSLEAYNHVVSGFIAEVKGKIIAGKYVVVAKVRHSQRMNDAPADVWLIVQTDGAVISAHCHCKAGLGESCSHIASVLFYIECWTRINGNLACTQVKCTWILPTYAKAVHYERVRDIDFTSAKRLKENLDHKIDSFTPTSQDSALPSHEETEVEQDSVPPSCEKTAIAEDSVPPSCEKTAVAEDSVPPSCAVAEDSVPPSCEKTAVAEDSVPPSHGKTEVAEESVPTAEEIKQISTK</sequence>
<comment type="similarity">
    <text evidence="2">Belongs to the universal ribosomal protein uL4 family.</text>
</comment>
<evidence type="ECO:0000256" key="1">
    <source>
        <dbReference type="ARBA" id="ARBA00004173"/>
    </source>
</evidence>
<name>A0A8J9ZW05_BRALA</name>
<dbReference type="GO" id="GO:0005743">
    <property type="term" value="C:mitochondrial inner membrane"/>
    <property type="evidence" value="ECO:0007669"/>
    <property type="project" value="UniProtKB-ARBA"/>
</dbReference>
<dbReference type="Gene3D" id="3.40.1370.10">
    <property type="match status" value="1"/>
</dbReference>
<evidence type="ECO:0000313" key="11">
    <source>
        <dbReference type="EMBL" id="CAH1263887.1"/>
    </source>
</evidence>
<dbReference type="GO" id="GO:0008270">
    <property type="term" value="F:zinc ion binding"/>
    <property type="evidence" value="ECO:0007669"/>
    <property type="project" value="UniProtKB-KW"/>
</dbReference>
<dbReference type="InterPro" id="IPR002136">
    <property type="entry name" value="Ribosomal_uL4"/>
</dbReference>
<feature type="domain" description="SWIM-type" evidence="10">
    <location>
        <begin position="325"/>
        <end position="361"/>
    </location>
</feature>
<dbReference type="PANTHER" id="PTHR47526">
    <property type="entry name" value="ATP-DEPENDENT DNA HELICASE"/>
    <property type="match status" value="1"/>
</dbReference>
<dbReference type="Pfam" id="PF00573">
    <property type="entry name" value="Ribosomal_L4"/>
    <property type="match status" value="1"/>
</dbReference>
<gene>
    <name evidence="11" type="primary">MRPL4</name>
    <name evidence="11" type="ORF">BLAG_LOCUS18437</name>
</gene>
<evidence type="ECO:0000256" key="4">
    <source>
        <dbReference type="ARBA" id="ARBA00023128"/>
    </source>
</evidence>
<feature type="region of interest" description="Disordered" evidence="9">
    <location>
        <begin position="1"/>
        <end position="26"/>
    </location>
</feature>
<reference evidence="11" key="1">
    <citation type="submission" date="2022-01" db="EMBL/GenBank/DDBJ databases">
        <authorList>
            <person name="Braso-Vives M."/>
        </authorList>
    </citation>
    <scope>NUCLEOTIDE SEQUENCE</scope>
</reference>
<dbReference type="GO" id="GO:0006412">
    <property type="term" value="P:translation"/>
    <property type="evidence" value="ECO:0007669"/>
    <property type="project" value="InterPro"/>
</dbReference>
<feature type="region of interest" description="Disordered" evidence="9">
    <location>
        <begin position="462"/>
        <end position="516"/>
    </location>
</feature>
<keyword evidence="4" id="KW-0496">Mitochondrion</keyword>
<protein>
    <recommendedName>
        <fullName evidence="6">Large ribosomal subunit protein uL4m</fullName>
    </recommendedName>
    <alternativeName>
        <fullName evidence="7">39S ribosomal protein L4, mitochondrial</fullName>
    </alternativeName>
</protein>
<dbReference type="GO" id="GO:1990904">
    <property type="term" value="C:ribonucleoprotein complex"/>
    <property type="evidence" value="ECO:0007669"/>
    <property type="project" value="UniProtKB-KW"/>
</dbReference>
<dbReference type="AlphaFoldDB" id="A0A8J9ZW05"/>
<evidence type="ECO:0000256" key="2">
    <source>
        <dbReference type="ARBA" id="ARBA00010528"/>
    </source>
</evidence>
<dbReference type="GO" id="GO:0005840">
    <property type="term" value="C:ribosome"/>
    <property type="evidence" value="ECO:0007669"/>
    <property type="project" value="UniProtKB-KW"/>
</dbReference>
<feature type="region of interest" description="Disordered" evidence="9">
    <location>
        <begin position="108"/>
        <end position="127"/>
    </location>
</feature>
<keyword evidence="8" id="KW-0479">Metal-binding</keyword>
<dbReference type="InterPro" id="IPR023574">
    <property type="entry name" value="Ribosomal_uL4_dom_sf"/>
</dbReference>
<evidence type="ECO:0000256" key="6">
    <source>
        <dbReference type="ARBA" id="ARBA00040565"/>
    </source>
</evidence>
<evidence type="ECO:0000256" key="8">
    <source>
        <dbReference type="PROSITE-ProRule" id="PRU00325"/>
    </source>
</evidence>
<evidence type="ECO:0000256" key="9">
    <source>
        <dbReference type="SAM" id="MobiDB-lite"/>
    </source>
</evidence>
<keyword evidence="12" id="KW-1185">Reference proteome</keyword>
<dbReference type="SUPFAM" id="SSF52166">
    <property type="entry name" value="Ribosomal protein L4"/>
    <property type="match status" value="1"/>
</dbReference>